<dbReference type="GO" id="GO:0005762">
    <property type="term" value="C:mitochondrial large ribosomal subunit"/>
    <property type="evidence" value="ECO:0007669"/>
    <property type="project" value="TreeGrafter"/>
</dbReference>
<evidence type="ECO:0000313" key="10">
    <source>
        <dbReference type="Proteomes" id="UP000827549"/>
    </source>
</evidence>
<keyword evidence="5" id="KW-0687">Ribonucleoprotein</keyword>
<evidence type="ECO:0000256" key="3">
    <source>
        <dbReference type="ARBA" id="ARBA00022980"/>
    </source>
</evidence>
<keyword evidence="2" id="KW-0809">Transit peptide</keyword>
<keyword evidence="3 9" id="KW-0689">Ribosomal protein</keyword>
<dbReference type="Pfam" id="PF08561">
    <property type="entry name" value="Ribosomal_L37"/>
    <property type="match status" value="1"/>
</dbReference>
<proteinExistence type="inferred from homology"/>
<dbReference type="PANTHER" id="PTHR28595">
    <property type="entry name" value="39S RIBOSOMAL PROTEIN L54, MITOCHONDRIAL"/>
    <property type="match status" value="1"/>
</dbReference>
<feature type="compositionally biased region" description="Low complexity" evidence="8">
    <location>
        <begin position="44"/>
        <end position="54"/>
    </location>
</feature>
<evidence type="ECO:0000256" key="4">
    <source>
        <dbReference type="ARBA" id="ARBA00023128"/>
    </source>
</evidence>
<evidence type="ECO:0000256" key="7">
    <source>
        <dbReference type="ARBA" id="ARBA00035179"/>
    </source>
</evidence>
<comment type="subcellular location">
    <subcellularLocation>
        <location evidence="1">Mitochondrion</location>
    </subcellularLocation>
</comment>
<feature type="region of interest" description="Disordered" evidence="8">
    <location>
        <begin position="28"/>
        <end position="56"/>
    </location>
</feature>
<dbReference type="PANTHER" id="PTHR28595:SF1">
    <property type="entry name" value="LARGE RIBOSOMAL SUBUNIT PROTEIN ML54"/>
    <property type="match status" value="1"/>
</dbReference>
<accession>A0AAF0Y9L0</accession>
<evidence type="ECO:0000256" key="1">
    <source>
        <dbReference type="ARBA" id="ARBA00004173"/>
    </source>
</evidence>
<comment type="similarity">
    <text evidence="6">Belongs to the mitochondrion-specific ribosomal protein mL54 family.</text>
</comment>
<keyword evidence="4" id="KW-0496">Mitochondrion</keyword>
<organism evidence="9 10">
    <name type="scientific">Vanrija pseudolonga</name>
    <dbReference type="NCBI Taxonomy" id="143232"/>
    <lineage>
        <taxon>Eukaryota</taxon>
        <taxon>Fungi</taxon>
        <taxon>Dikarya</taxon>
        <taxon>Basidiomycota</taxon>
        <taxon>Agaricomycotina</taxon>
        <taxon>Tremellomycetes</taxon>
        <taxon>Trichosporonales</taxon>
        <taxon>Trichosporonaceae</taxon>
        <taxon>Vanrija</taxon>
    </lineage>
</organism>
<gene>
    <name evidence="9" type="primary">MRPL37</name>
    <name evidence="9" type="ORF">LOC62_03G004053</name>
</gene>
<dbReference type="GeneID" id="87807293"/>
<name>A0AAF0Y9L0_9TREE</name>
<protein>
    <recommendedName>
        <fullName evidence="7">Large ribosomal subunit protein mL54</fullName>
    </recommendedName>
</protein>
<evidence type="ECO:0000256" key="2">
    <source>
        <dbReference type="ARBA" id="ARBA00022946"/>
    </source>
</evidence>
<evidence type="ECO:0000256" key="8">
    <source>
        <dbReference type="SAM" id="MobiDB-lite"/>
    </source>
</evidence>
<dbReference type="GO" id="GO:0003735">
    <property type="term" value="F:structural constituent of ribosome"/>
    <property type="evidence" value="ECO:0007669"/>
    <property type="project" value="TreeGrafter"/>
</dbReference>
<evidence type="ECO:0000313" key="9">
    <source>
        <dbReference type="EMBL" id="WOO80526.1"/>
    </source>
</evidence>
<dbReference type="Proteomes" id="UP000827549">
    <property type="component" value="Chromosome 3"/>
</dbReference>
<dbReference type="RefSeq" id="XP_062626558.1">
    <property type="nucleotide sequence ID" value="XM_062770574.1"/>
</dbReference>
<sequence length="127" mass="13469">MIASTSAVARIALRPAARPIARVAIAHFSSSSSARSTPPPPPAGKGKAPARPASSLKAGTAMPGLNVFKDGADPVALADEEYPAWLWTLLEEPKGAAEGEFDFIAERRKIRQSNRTKIKASNYLKTT</sequence>
<dbReference type="InterPro" id="IPR013870">
    <property type="entry name" value="Ribosomal_mL54"/>
</dbReference>
<reference evidence="9" key="1">
    <citation type="submission" date="2023-10" db="EMBL/GenBank/DDBJ databases">
        <authorList>
            <person name="Noh H."/>
        </authorList>
    </citation>
    <scope>NUCLEOTIDE SEQUENCE</scope>
    <source>
        <strain evidence="9">DUCC4014</strain>
    </source>
</reference>
<evidence type="ECO:0000256" key="6">
    <source>
        <dbReference type="ARBA" id="ARBA00033752"/>
    </source>
</evidence>
<keyword evidence="10" id="KW-1185">Reference proteome</keyword>
<dbReference type="AlphaFoldDB" id="A0AAF0Y9L0"/>
<dbReference type="EMBL" id="CP086716">
    <property type="protein sequence ID" value="WOO80526.1"/>
    <property type="molecule type" value="Genomic_DNA"/>
</dbReference>
<evidence type="ECO:0000256" key="5">
    <source>
        <dbReference type="ARBA" id="ARBA00023274"/>
    </source>
</evidence>